<feature type="domain" description="ABM" evidence="1">
    <location>
        <begin position="3"/>
        <end position="92"/>
    </location>
</feature>
<dbReference type="RefSeq" id="WP_012555754.1">
    <property type="nucleotide sequence ID" value="NC_011368.1"/>
</dbReference>
<dbReference type="GO" id="GO:0004497">
    <property type="term" value="F:monooxygenase activity"/>
    <property type="evidence" value="ECO:0007669"/>
    <property type="project" value="UniProtKB-KW"/>
</dbReference>
<proteinExistence type="predicted"/>
<dbReference type="InterPro" id="IPR050744">
    <property type="entry name" value="AI-2_Isomerase_LsrG"/>
</dbReference>
<dbReference type="Proteomes" id="UP000008330">
    <property type="component" value="Plasmid pRLG201"/>
</dbReference>
<dbReference type="Pfam" id="PF03992">
    <property type="entry name" value="ABM"/>
    <property type="match status" value="1"/>
</dbReference>
<dbReference type="PANTHER" id="PTHR33336:SF3">
    <property type="entry name" value="ABM DOMAIN-CONTAINING PROTEIN"/>
    <property type="match status" value="1"/>
</dbReference>
<dbReference type="InterPro" id="IPR007138">
    <property type="entry name" value="ABM_dom"/>
</dbReference>
<dbReference type="PROSITE" id="PS51725">
    <property type="entry name" value="ABM"/>
    <property type="match status" value="1"/>
</dbReference>
<keyword evidence="2" id="KW-0560">Oxidoreductase</keyword>
<dbReference type="Gene3D" id="3.30.70.100">
    <property type="match status" value="1"/>
</dbReference>
<dbReference type="AlphaFoldDB" id="A0ABF7QUP9"/>
<organism evidence="2 3">
    <name type="scientific">Rhizobium leguminosarum bv. trifolii (strain WSM2304)</name>
    <dbReference type="NCBI Taxonomy" id="395492"/>
    <lineage>
        <taxon>Bacteria</taxon>
        <taxon>Pseudomonadati</taxon>
        <taxon>Pseudomonadota</taxon>
        <taxon>Alphaproteobacteria</taxon>
        <taxon>Hyphomicrobiales</taxon>
        <taxon>Rhizobiaceae</taxon>
        <taxon>Rhizobium/Agrobacterium group</taxon>
        <taxon>Rhizobium</taxon>
    </lineage>
</organism>
<evidence type="ECO:0000313" key="3">
    <source>
        <dbReference type="Proteomes" id="UP000008330"/>
    </source>
</evidence>
<dbReference type="KEGG" id="rlt:Rleg2_4776"/>
<keyword evidence="2" id="KW-0614">Plasmid</keyword>
<evidence type="ECO:0000259" key="1">
    <source>
        <dbReference type="PROSITE" id="PS51725"/>
    </source>
</evidence>
<keyword evidence="2" id="KW-0503">Monooxygenase</keyword>
<evidence type="ECO:0000313" key="2">
    <source>
        <dbReference type="EMBL" id="ACI58018.1"/>
    </source>
</evidence>
<geneLocation type="plasmid" evidence="2 3">
    <name>pRLG201</name>
</geneLocation>
<keyword evidence="3" id="KW-1185">Reference proteome</keyword>
<dbReference type="EMBL" id="CP001192">
    <property type="protein sequence ID" value="ACI58018.1"/>
    <property type="molecule type" value="Genomic_DNA"/>
</dbReference>
<sequence>MTITIIGTVVGRPDTRDELERLLAAQVEPTRSEPGCINYDFHVDANDECIFIFYENWASQADLDAHMLMPHLAPLMGQIDRLLAEPITIRHLRMISSRTADEARMRANTV</sequence>
<gene>
    <name evidence="2" type="ordered locus">Rleg2_4776</name>
</gene>
<name>A0ABF7QUP9_RHILW</name>
<protein>
    <submittedName>
        <fullName evidence="2">Antibiotic biosynthesis monooxygenase</fullName>
    </submittedName>
</protein>
<accession>A0ABF7QUP9</accession>
<dbReference type="PANTHER" id="PTHR33336">
    <property type="entry name" value="QUINOL MONOOXYGENASE YGIN-RELATED"/>
    <property type="match status" value="1"/>
</dbReference>
<dbReference type="SUPFAM" id="SSF54909">
    <property type="entry name" value="Dimeric alpha+beta barrel"/>
    <property type="match status" value="1"/>
</dbReference>
<dbReference type="InterPro" id="IPR011008">
    <property type="entry name" value="Dimeric_a/b-barrel"/>
</dbReference>
<reference evidence="2 3" key="1">
    <citation type="journal article" date="2010" name="Stand. Genomic Sci.">
        <title>Complete genome sequence of Rhizobium leguminosarum bv trifolii strain WSM2304, an effective microsymbiont of the South American clover Trifolium polymorphum.</title>
        <authorList>
            <person name="Reeve W."/>
            <person name="O'Hara G."/>
            <person name="Chain P."/>
            <person name="Ardley J."/>
            <person name="Brau L."/>
            <person name="Nandesena K."/>
            <person name="Tiwari R."/>
            <person name="Malfatti S."/>
            <person name="Kiss H."/>
            <person name="Lapidus A."/>
            <person name="Copeland A."/>
            <person name="Nolan M."/>
            <person name="Land M."/>
            <person name="Ivanova N."/>
            <person name="Mavromatis K."/>
            <person name="Markowitz V."/>
            <person name="Kyrpides N."/>
            <person name="Melino V."/>
            <person name="Denton M."/>
            <person name="Yates R."/>
            <person name="Howieson J."/>
        </authorList>
    </citation>
    <scope>NUCLEOTIDE SEQUENCE [LARGE SCALE GENOMIC DNA]</scope>
    <source>
        <strain evidence="2 3">WSM2304</strain>
    </source>
</reference>